<reference evidence="2" key="1">
    <citation type="submission" date="2019-02" db="EMBL/GenBank/DDBJ databases">
        <authorList>
            <person name="Gruber-Vodicka R. H."/>
            <person name="Seah K. B. B."/>
        </authorList>
    </citation>
    <scope>NUCLEOTIDE SEQUENCE</scope>
    <source>
        <strain evidence="2">BECK_M6</strain>
    </source>
</reference>
<name>A0A450UGH8_9GAMM</name>
<gene>
    <name evidence="2" type="ORF">BECKLFY1418A_GA0070994_101724</name>
</gene>
<sequence>MHKISPSGASRVLQTKRRASFSEHSFRKSVESSIHTLRFPNDFISYPSLAIRVRDLMVEDLNLIEEILILII</sequence>
<dbReference type="EMBL" id="CAADFH010000017">
    <property type="protein sequence ID" value="VFJ91629.1"/>
    <property type="molecule type" value="Genomic_DNA"/>
</dbReference>
<evidence type="ECO:0000256" key="1">
    <source>
        <dbReference type="SAM" id="MobiDB-lite"/>
    </source>
</evidence>
<organism evidence="2">
    <name type="scientific">Candidatus Kentrum sp. LFY</name>
    <dbReference type="NCBI Taxonomy" id="2126342"/>
    <lineage>
        <taxon>Bacteria</taxon>
        <taxon>Pseudomonadati</taxon>
        <taxon>Pseudomonadota</taxon>
        <taxon>Gammaproteobacteria</taxon>
        <taxon>Candidatus Kentrum</taxon>
    </lineage>
</organism>
<feature type="region of interest" description="Disordered" evidence="1">
    <location>
        <begin position="1"/>
        <end position="21"/>
    </location>
</feature>
<evidence type="ECO:0000313" key="2">
    <source>
        <dbReference type="EMBL" id="VFJ91629.1"/>
    </source>
</evidence>
<dbReference type="AlphaFoldDB" id="A0A450UGH8"/>
<proteinExistence type="predicted"/>
<accession>A0A450UGH8</accession>
<protein>
    <submittedName>
        <fullName evidence="2">Uncharacterized protein</fullName>
    </submittedName>
</protein>